<dbReference type="Proteomes" id="UP001304970">
    <property type="component" value="Chromosome"/>
</dbReference>
<sequence length="56" mass="5725">MPVPALLLSHVTVAVAAVAANIVNFANVINAVAIVNKYNAAAACTKTAMELNADMK</sequence>
<evidence type="ECO:0000313" key="2">
    <source>
        <dbReference type="Proteomes" id="UP001304970"/>
    </source>
</evidence>
<proteinExistence type="predicted"/>
<accession>A0AA96V8C5</accession>
<dbReference type="GeneID" id="89228944"/>
<dbReference type="RefSeq" id="WP_338097674.1">
    <property type="nucleotide sequence ID" value="NZ_CP131061.1"/>
</dbReference>
<gene>
    <name evidence="1" type="ORF">MsAm2_15220</name>
</gene>
<reference evidence="1 2" key="1">
    <citation type="submission" date="2023-07" db="EMBL/GenBank/DDBJ databases">
        <title>Closed genome sequence of Methanosarcinaceae archaeon Am2.</title>
        <authorList>
            <person name="Poehlein A."/>
            <person name="Protasov E."/>
            <person name="Platt K."/>
            <person name="Reeh H."/>
            <person name="Daniel R."/>
            <person name="Brune A."/>
        </authorList>
    </citation>
    <scope>NUCLEOTIDE SEQUENCE [LARGE SCALE GENOMIC DNA]</scope>
    <source>
        <strain evidence="1 2">Am2</strain>
    </source>
</reference>
<dbReference type="EMBL" id="CP131061">
    <property type="protein sequence ID" value="WNY27716.1"/>
    <property type="molecule type" value="Genomic_DNA"/>
</dbReference>
<keyword evidence="2" id="KW-1185">Reference proteome</keyword>
<name>A0AA96V8C5_9EURY</name>
<protein>
    <submittedName>
        <fullName evidence="1">Uncharacterized protein</fullName>
    </submittedName>
</protein>
<dbReference type="AlphaFoldDB" id="A0AA96V8C5"/>
<evidence type="ECO:0000313" key="1">
    <source>
        <dbReference type="EMBL" id="WNY27716.1"/>
    </source>
</evidence>
<organism evidence="1 2">
    <name type="scientific">Methanolapillus ohkumae</name>
    <dbReference type="NCBI Taxonomy" id="3028298"/>
    <lineage>
        <taxon>Archaea</taxon>
        <taxon>Methanobacteriati</taxon>
        <taxon>Methanobacteriota</taxon>
        <taxon>Stenosarchaea group</taxon>
        <taxon>Methanomicrobia</taxon>
        <taxon>Methanosarcinales</taxon>
        <taxon>Methanosarcinaceae</taxon>
        <taxon>Methanolapillus</taxon>
    </lineage>
</organism>